<evidence type="ECO:0000313" key="2">
    <source>
        <dbReference type="Proteomes" id="UP000011115"/>
    </source>
</evidence>
<dbReference type="Proteomes" id="UP000011115">
    <property type="component" value="Unassembled WGS sequence"/>
</dbReference>
<dbReference type="AlphaFoldDB" id="M1AVI2"/>
<dbReference type="HOGENOM" id="CLU_2431303_0_0_1"/>
<name>M1AVI2_SOLTU</name>
<accession>M1AVI2</accession>
<dbReference type="Gramene" id="PGSC0003DMT400031322">
    <property type="protein sequence ID" value="PGSC0003DMT400031322"/>
    <property type="gene ID" value="PGSC0003DMG400012004"/>
</dbReference>
<proteinExistence type="predicted"/>
<sequence>MKNGLHFLGGKRVDSKNLNLKFKFSYAEFPRFGGIFRICWDFRVKKKKQSIGVGSGICCCLVYCCCYVEIIREKRWGQFGVCCIIILLGAF</sequence>
<keyword evidence="2" id="KW-1185">Reference proteome</keyword>
<dbReference type="EnsemblPlants" id="PGSC0003DMT400031322">
    <property type="protein sequence ID" value="PGSC0003DMT400031322"/>
    <property type="gene ID" value="PGSC0003DMG400012004"/>
</dbReference>
<protein>
    <submittedName>
        <fullName evidence="1">Uncharacterized protein</fullName>
    </submittedName>
</protein>
<dbReference type="InParanoid" id="M1AVI2"/>
<dbReference type="PaxDb" id="4113-PGSC0003DMT400031322"/>
<evidence type="ECO:0000313" key="1">
    <source>
        <dbReference type="EnsemblPlants" id="PGSC0003DMT400031322"/>
    </source>
</evidence>
<reference evidence="2" key="1">
    <citation type="journal article" date="2011" name="Nature">
        <title>Genome sequence and analysis of the tuber crop potato.</title>
        <authorList>
            <consortium name="The Potato Genome Sequencing Consortium"/>
        </authorList>
    </citation>
    <scope>NUCLEOTIDE SEQUENCE [LARGE SCALE GENOMIC DNA]</scope>
    <source>
        <strain evidence="2">cv. DM1-3 516 R44</strain>
    </source>
</reference>
<reference evidence="1" key="2">
    <citation type="submission" date="2015-06" db="UniProtKB">
        <authorList>
            <consortium name="EnsemblPlants"/>
        </authorList>
    </citation>
    <scope>IDENTIFICATION</scope>
    <source>
        <strain evidence="1">DM1-3 516 R44</strain>
    </source>
</reference>
<organism evidence="1 2">
    <name type="scientific">Solanum tuberosum</name>
    <name type="common">Potato</name>
    <dbReference type="NCBI Taxonomy" id="4113"/>
    <lineage>
        <taxon>Eukaryota</taxon>
        <taxon>Viridiplantae</taxon>
        <taxon>Streptophyta</taxon>
        <taxon>Embryophyta</taxon>
        <taxon>Tracheophyta</taxon>
        <taxon>Spermatophyta</taxon>
        <taxon>Magnoliopsida</taxon>
        <taxon>eudicotyledons</taxon>
        <taxon>Gunneridae</taxon>
        <taxon>Pentapetalae</taxon>
        <taxon>asterids</taxon>
        <taxon>lamiids</taxon>
        <taxon>Solanales</taxon>
        <taxon>Solanaceae</taxon>
        <taxon>Solanoideae</taxon>
        <taxon>Solaneae</taxon>
        <taxon>Solanum</taxon>
    </lineage>
</organism>